<accession>A0A7L7L9N3</accession>
<dbReference type="GO" id="GO:0005524">
    <property type="term" value="F:ATP binding"/>
    <property type="evidence" value="ECO:0007669"/>
    <property type="project" value="UniProtKB-KW"/>
</dbReference>
<keyword evidence="1" id="KW-0067">ATP-binding</keyword>
<keyword evidence="1" id="KW-0547">Nucleotide-binding</keyword>
<dbReference type="AlphaFoldDB" id="A0A7L7L9N3"/>
<gene>
    <name evidence="1" type="ORF">HUW48_16070</name>
</gene>
<reference evidence="1 2" key="1">
    <citation type="submission" date="2020-06" db="EMBL/GenBank/DDBJ databases">
        <authorList>
            <person name="Hwang Y.J."/>
        </authorList>
    </citation>
    <scope>NUCLEOTIDE SEQUENCE [LARGE SCALE GENOMIC DNA]</scope>
    <source>
        <strain evidence="1 2">KUDC8001</strain>
    </source>
</reference>
<dbReference type="RefSeq" id="WP_182411922.1">
    <property type="nucleotide sequence ID" value="NZ_CP055153.1"/>
</dbReference>
<evidence type="ECO:0000313" key="2">
    <source>
        <dbReference type="Proteomes" id="UP000514509"/>
    </source>
</evidence>
<evidence type="ECO:0000313" key="1">
    <source>
        <dbReference type="EMBL" id="QMU29463.1"/>
    </source>
</evidence>
<dbReference type="KEGG" id="add:HUW48_16070"/>
<dbReference type="Gene3D" id="2.120.10.30">
    <property type="entry name" value="TolB, C-terminal domain"/>
    <property type="match status" value="1"/>
</dbReference>
<sequence length="288" mass="31770">MKHVMKGLVAGILFSFSQISNPVTGQTLRLEKKWETDAGLKITESVVYDKENKILYASCVNGQPDDKDGNGYISRIGLDGKVEKAEWITGLDAPKGMSLYKGLLYVVDITKIVALDVKTGKRVHDIEIPGAAFLNDLTIDEQGSIYASDSNLGLVFKVVKNQPELWLKSEQLKRVNGILAHNDRFYLLELSGGGIFYEVDKNTKHLRKIAQNLGGSDGIAPVGNGDFFVTNFSGEINYITATGQVTKLIDSKAAKINCADLAYIPQKKLLLVPTFYTNKVIAYEFKNK</sequence>
<dbReference type="EMBL" id="CP055153">
    <property type="protein sequence ID" value="QMU29463.1"/>
    <property type="molecule type" value="Genomic_DNA"/>
</dbReference>
<dbReference type="SUPFAM" id="SSF63829">
    <property type="entry name" value="Calcium-dependent phosphotriesterase"/>
    <property type="match status" value="1"/>
</dbReference>
<protein>
    <submittedName>
        <fullName evidence="1">ATP-binding protein</fullName>
    </submittedName>
</protein>
<proteinExistence type="predicted"/>
<dbReference type="Proteomes" id="UP000514509">
    <property type="component" value="Chromosome"/>
</dbReference>
<name>A0A7L7L9N3_9BACT</name>
<reference evidence="1 2" key="2">
    <citation type="submission" date="2020-08" db="EMBL/GenBank/DDBJ databases">
        <title>Adhaeribacter dokdonensis sp. nov., isolated from the rhizosphere of Elymus tsukushiensis, a plant native to the Dokdo Islands, Republic of Korea.</title>
        <authorList>
            <person name="Ghim S.Y."/>
        </authorList>
    </citation>
    <scope>NUCLEOTIDE SEQUENCE [LARGE SCALE GENOMIC DNA]</scope>
    <source>
        <strain evidence="1 2">KUDC8001</strain>
    </source>
</reference>
<keyword evidence="2" id="KW-1185">Reference proteome</keyword>
<organism evidence="1 2">
    <name type="scientific">Adhaeribacter radiodurans</name>
    <dbReference type="NCBI Taxonomy" id="2745197"/>
    <lineage>
        <taxon>Bacteria</taxon>
        <taxon>Pseudomonadati</taxon>
        <taxon>Bacteroidota</taxon>
        <taxon>Cytophagia</taxon>
        <taxon>Cytophagales</taxon>
        <taxon>Hymenobacteraceae</taxon>
        <taxon>Adhaeribacter</taxon>
    </lineage>
</organism>
<dbReference type="InterPro" id="IPR011042">
    <property type="entry name" value="6-blade_b-propeller_TolB-like"/>
</dbReference>